<dbReference type="WBParaSite" id="jg10071">
    <property type="protein sequence ID" value="jg10071"/>
    <property type="gene ID" value="jg10071"/>
</dbReference>
<feature type="region of interest" description="Disordered" evidence="5">
    <location>
        <begin position="231"/>
        <end position="304"/>
    </location>
</feature>
<keyword evidence="1" id="KW-0479">Metal-binding</keyword>
<accession>A0A915CKD4</accession>
<feature type="region of interest" description="Disordered" evidence="5">
    <location>
        <begin position="524"/>
        <end position="544"/>
    </location>
</feature>
<feature type="region of interest" description="Disordered" evidence="5">
    <location>
        <begin position="463"/>
        <end position="497"/>
    </location>
</feature>
<dbReference type="AlphaFoldDB" id="A0A915CKD4"/>
<sequence>MEMDSLMNKVLHPNILCDLCDLPVRGIRYKCATCDDYDLCEKCEKSGTHAEHPMLRLATPSTPKLFELFYPGRRHNHHHHQNRENRRMNRHGPPPFSKDHFFNKMRERTDRLQQLHSAFAAPQVLTTKGWCTTTKSTLLSPTLMHLCLSLRFLWVNNPIAAVDVRTLLKMEYLELNTAHMVEICLETIATTSSTRNGVLEGDWLSGPASLLNFGIECEATVEDAAGKVHGKVPFKTNEQSQNKEAPNSQNQTGEQEPKTTKRKIEINEKVADESKYPKKGETSKQTKSTTQTQVPAQETGGDQSPVDAFAAAIHTASNGHQQIGQQYALNVLDNVKKNTENLANSIPPLIADLSEKCKIEQPQQNLYPSLNFSTSTSQQQPDAPSSSSSSTTSKPVDPIALMFDLMAQKVGAPKVPEEPQAVNTEPQLMAMADEHPFTSVDFEMNDMEQEQLVEIDSDVEVLPESRHNNTEYTTPAEETDDIPHQSASEAGAAESYQMDSDEEWMLVSKSSYKHLCDFYEKQRKAKESDDNEESEQNEVPIEPVQQQVQNVTLASSFTHPFVAEQQVIHLPKQMEMPSSLLQASQTAAASIALPLNVAPGQPEKKDLEEVNKCYAGMPYYNPIKPHNKHCYMKHQNPVIQSAVDQLEAMGYDNCNGWLTRLAERNNGDIERVLDQAVEDPLYLARLAE</sequence>
<proteinExistence type="predicted"/>
<dbReference type="Gene3D" id="1.10.8.10">
    <property type="entry name" value="DNA helicase RuvA subunit, C-terminal domain"/>
    <property type="match status" value="1"/>
</dbReference>
<dbReference type="Pfam" id="PF00569">
    <property type="entry name" value="ZZ"/>
    <property type="match status" value="1"/>
</dbReference>
<dbReference type="FunFam" id="3.30.60.90:FF:000016">
    <property type="entry name" value="Refractory to sigma P"/>
    <property type="match status" value="1"/>
</dbReference>
<evidence type="ECO:0000256" key="4">
    <source>
        <dbReference type="PROSITE-ProRule" id="PRU00228"/>
    </source>
</evidence>
<evidence type="ECO:0000259" key="6">
    <source>
        <dbReference type="PROSITE" id="PS50135"/>
    </source>
</evidence>
<dbReference type="SMART" id="SM00291">
    <property type="entry name" value="ZnF_ZZ"/>
    <property type="match status" value="1"/>
</dbReference>
<dbReference type="PROSITE" id="PS50135">
    <property type="entry name" value="ZF_ZZ_2"/>
    <property type="match status" value="1"/>
</dbReference>
<dbReference type="SUPFAM" id="SSF46934">
    <property type="entry name" value="UBA-like"/>
    <property type="match status" value="1"/>
</dbReference>
<name>A0A915CKD4_9BILA</name>
<feature type="region of interest" description="Disordered" evidence="5">
    <location>
        <begin position="76"/>
        <end position="95"/>
    </location>
</feature>
<dbReference type="InterPro" id="IPR052260">
    <property type="entry name" value="Autophagy_Rcpt_SigReg"/>
</dbReference>
<evidence type="ECO:0000256" key="1">
    <source>
        <dbReference type="ARBA" id="ARBA00022723"/>
    </source>
</evidence>
<evidence type="ECO:0000256" key="2">
    <source>
        <dbReference type="ARBA" id="ARBA00022771"/>
    </source>
</evidence>
<protein>
    <submittedName>
        <fullName evidence="8">ZZ-type domain-containing protein</fullName>
    </submittedName>
</protein>
<dbReference type="PANTHER" id="PTHR15090">
    <property type="entry name" value="SEQUESTOSOME 1-RELATED"/>
    <property type="match status" value="1"/>
</dbReference>
<dbReference type="SUPFAM" id="SSF57850">
    <property type="entry name" value="RING/U-box"/>
    <property type="match status" value="1"/>
</dbReference>
<dbReference type="PANTHER" id="PTHR15090:SF8">
    <property type="entry name" value="ZZ-TYPE ZINC FINGER-CONTAINING PROTEIN"/>
    <property type="match status" value="1"/>
</dbReference>
<feature type="compositionally biased region" description="Polar residues" evidence="5">
    <location>
        <begin position="236"/>
        <end position="254"/>
    </location>
</feature>
<dbReference type="InterPro" id="IPR000433">
    <property type="entry name" value="Znf_ZZ"/>
</dbReference>
<dbReference type="InterPro" id="IPR009060">
    <property type="entry name" value="UBA-like_sf"/>
</dbReference>
<feature type="region of interest" description="Disordered" evidence="5">
    <location>
        <begin position="368"/>
        <end position="395"/>
    </location>
</feature>
<feature type="compositionally biased region" description="Low complexity" evidence="5">
    <location>
        <begin position="373"/>
        <end position="395"/>
    </location>
</feature>
<dbReference type="PROSITE" id="PS01357">
    <property type="entry name" value="ZF_ZZ_1"/>
    <property type="match status" value="1"/>
</dbReference>
<keyword evidence="2 4" id="KW-0863">Zinc-finger</keyword>
<feature type="domain" description="ZZ-type" evidence="6">
    <location>
        <begin position="12"/>
        <end position="62"/>
    </location>
</feature>
<feature type="compositionally biased region" description="Basic and acidic residues" evidence="5">
    <location>
        <begin position="255"/>
        <end position="284"/>
    </location>
</feature>
<dbReference type="Proteomes" id="UP000887574">
    <property type="component" value="Unplaced"/>
</dbReference>
<dbReference type="InterPro" id="IPR043145">
    <property type="entry name" value="Znf_ZZ_sf"/>
</dbReference>
<evidence type="ECO:0000256" key="5">
    <source>
        <dbReference type="SAM" id="MobiDB-lite"/>
    </source>
</evidence>
<evidence type="ECO:0000313" key="8">
    <source>
        <dbReference type="WBParaSite" id="jg10071"/>
    </source>
</evidence>
<dbReference type="Gene3D" id="3.30.60.90">
    <property type="match status" value="1"/>
</dbReference>
<reference evidence="8" key="1">
    <citation type="submission" date="2022-11" db="UniProtKB">
        <authorList>
            <consortium name="WormBaseParasite"/>
        </authorList>
    </citation>
    <scope>IDENTIFICATION</scope>
</reference>
<evidence type="ECO:0000313" key="7">
    <source>
        <dbReference type="Proteomes" id="UP000887574"/>
    </source>
</evidence>
<dbReference type="GO" id="GO:0008270">
    <property type="term" value="F:zinc ion binding"/>
    <property type="evidence" value="ECO:0007669"/>
    <property type="project" value="UniProtKB-KW"/>
</dbReference>
<keyword evidence="7" id="KW-1185">Reference proteome</keyword>
<organism evidence="7 8">
    <name type="scientific">Ditylenchus dipsaci</name>
    <dbReference type="NCBI Taxonomy" id="166011"/>
    <lineage>
        <taxon>Eukaryota</taxon>
        <taxon>Metazoa</taxon>
        <taxon>Ecdysozoa</taxon>
        <taxon>Nematoda</taxon>
        <taxon>Chromadorea</taxon>
        <taxon>Rhabditida</taxon>
        <taxon>Tylenchina</taxon>
        <taxon>Tylenchomorpha</taxon>
        <taxon>Sphaerularioidea</taxon>
        <taxon>Anguinidae</taxon>
        <taxon>Anguininae</taxon>
        <taxon>Ditylenchus</taxon>
    </lineage>
</organism>
<dbReference type="CDD" id="cd02340">
    <property type="entry name" value="ZZ_NBR1_like"/>
    <property type="match status" value="1"/>
</dbReference>
<keyword evidence="3" id="KW-0862">Zinc</keyword>
<evidence type="ECO:0000256" key="3">
    <source>
        <dbReference type="ARBA" id="ARBA00022833"/>
    </source>
</evidence>